<protein>
    <recommendedName>
        <fullName evidence="3">Big-1 domain-containing protein</fullName>
    </recommendedName>
</protein>
<dbReference type="InterPro" id="IPR008964">
    <property type="entry name" value="Invasin/intimin_cell_adhesion"/>
</dbReference>
<dbReference type="SUPFAM" id="SSF49373">
    <property type="entry name" value="Invasin/intimin cell-adhesion fragments"/>
    <property type="match status" value="11"/>
</dbReference>
<dbReference type="PANTHER" id="PTHR39576">
    <property type="entry name" value="ATTACHING AND EFFACING PROTEIN HOMOLOG-RELATED-RELATED"/>
    <property type="match status" value="1"/>
</dbReference>
<dbReference type="GO" id="GO:0009279">
    <property type="term" value="C:cell outer membrane"/>
    <property type="evidence" value="ECO:0007669"/>
    <property type="project" value="TreeGrafter"/>
</dbReference>
<feature type="domain" description="Big-1" evidence="3">
    <location>
        <begin position="824"/>
        <end position="920"/>
    </location>
</feature>
<dbReference type="InterPro" id="IPR003344">
    <property type="entry name" value="Big_1_dom"/>
</dbReference>
<dbReference type="Proteomes" id="UP000191931">
    <property type="component" value="Unassembled WGS sequence"/>
</dbReference>
<dbReference type="InterPro" id="IPR051715">
    <property type="entry name" value="Intimin-Invasin_domain"/>
</dbReference>
<accession>A0A1W1HIC3</accession>
<evidence type="ECO:0000313" key="4">
    <source>
        <dbReference type="EMBL" id="SLM32190.1"/>
    </source>
</evidence>
<feature type="chain" id="PRO_5012529053" description="Big-1 domain-containing protein" evidence="2">
    <location>
        <begin position="27"/>
        <end position="1896"/>
    </location>
</feature>
<evidence type="ECO:0000313" key="5">
    <source>
        <dbReference type="Proteomes" id="UP000191931"/>
    </source>
</evidence>
<evidence type="ECO:0000259" key="3">
    <source>
        <dbReference type="PROSITE" id="PS51127"/>
    </source>
</evidence>
<dbReference type="OrthoDB" id="5421158at2"/>
<keyword evidence="2" id="KW-0732">Signal</keyword>
<dbReference type="Gene3D" id="2.60.40.10">
    <property type="entry name" value="Immunoglobulins"/>
    <property type="match status" value="12"/>
</dbReference>
<name>A0A1W1HIC3_9BACT</name>
<dbReference type="InterPro" id="IPR013783">
    <property type="entry name" value="Ig-like_fold"/>
</dbReference>
<dbReference type="SUPFAM" id="SSF89260">
    <property type="entry name" value="Collagen-binding domain"/>
    <property type="match status" value="1"/>
</dbReference>
<reference evidence="4 5" key="1">
    <citation type="submission" date="2017-03" db="EMBL/GenBank/DDBJ databases">
        <authorList>
            <person name="Afonso C.L."/>
            <person name="Miller P.J."/>
            <person name="Scott M.A."/>
            <person name="Spackman E."/>
            <person name="Goraichik I."/>
            <person name="Dimitrov K.M."/>
            <person name="Suarez D.L."/>
            <person name="Swayne D.E."/>
        </authorList>
    </citation>
    <scope>NUCLEOTIDE SEQUENCE [LARGE SCALE GENOMIC DNA]</scope>
    <source>
        <strain evidence="4">PRJEB14757</strain>
    </source>
</reference>
<sequence>MKQPLRVFFYCLILFAVALSGANVYSASKYESEPNETKETATSVTFGDKIVGSMWHALDYDWYSVKIPGSGLVSLTAYYEFPDGSVVKNQALYIELRNGANTVISDFYVDFEDQTPPYIRDINIPGSGTYYIVVHCPNTDNFRRDRYYITMSQGGGENAGVKILNEEDSVKIAADEESTATITALVLDEDGDPVYGAPVIFSVIEGDLTATDSDTGSDITTSYSKTFTGNGQDTTQVFEITSGIKEFVYTYKGELYLDVYLVNMETQDKDLIYWTYDPVEGEKSIETFDVSSDYFLEINGGDQASWTITIQDKGSDTTSDTTTSDTTNTPKVLKTITTDEDGKAQLSYKSSEKKGEFTIIASFGNDYDTFLIEQTAGAPAKIDIRELVEDPENDLLYINREYQINVMVTDKNNNSVEDGTVINLVSSKDSVTNTTLKLNDFTAETKNGTAKFTVSASRDVEYTLTASVSGDSDVNDTLTLKFNNITLSNIMAQPAYVLADGKTVSTISVRLSDSDGMAIGGEPIEFQTTCGFLQTNIVNTAEETAEETEEKPASIKGVAKVDLVAPFEPGRCMVTASYGTVELETPVEFYGDGTGSTTASILFESESNTIPANGTSSIILTATLTDSAGKFVAAGTPVKFEILPDDQGIVRGFFPNATRKFNGSMPAGGTVKLALVSEIGKTGRTTITCSSGGLVQSLQIVFTEVNADGTAVEDNTAFINLSAAPASIPADGKSSLMVSAELLTSANTPVPQGTEVIFYASSGKFSNGLLEFAAATTDDSGKVYAALISSTTAGTVEVWCYSDGIFQLTNVAFESTDVDTIIGTVTLSADPESIPADGSSSTSITAEIKDTAGNPVPSGTSITFTTSAGKFSNGTKTITLTTSGEAGRITVPLISATSAGYARIVANSSGATQTILIIFEGDYQESETAYIELSASPEQIPADGKSSLIIKATLYDSTGKVMPNGTEATFRTSSGIFLNGSTSYTLSTLDDSGVLYVSLISSTASGSADISCTSNNVSQLTTVFFTGSDTGIGSTTSISLSASPTSIPADGQSSSTITVTLTDSTGQPVLQGTSMTLTTTLGSLSSTNVATVDDTGVVSVALISGTEAGTARVVCTSNGITQATTVVFTGGSSDNQTPAYLTLALSQISVKTDNSDSTTITATVLDADYAVMEGIPVSFTADGGQLSSSLVETDENGEAAVTFSSGTFDKSNRIVTVTADVSQLDPRTIPVQVVGSTISLADNGTDLILDDETTDADESNSSELTITVKDAGGNPIYDASLSITLPPSQTGSVTWTPLGPYTTDINGQLKLTVQGERAGSAQIIVEGVGVIATKTYSIAVLADSFGIVTPSEDLTSWSTDESVTVLVRAPNQSQVKFATSIGGLDGGDLQVLVKNVVEGYVSVQLTSDLAGLATVEVSDNDNPDTVDRVLIVFTRPDYDAATILLQSNTSVIAPTVGDNESVAELTAYVKTSGDTGNQAVAGVPVVFSITDSTGSGERVSPVIVYTNEAGEAKTTFTAGSLGSDAEGVTINARVADSGTTGNMTNISFVEPNIIQRSSGSFLADGFQNNQQIKVQGSIYNDGYFFVENVTANTLTLDSDNDVFAEGAGADVVITALLHSTTIVIGGTSGSVVIGRGAGDSIQILNPTTYSLYMSVLVSDLNGNPVPGAKVSLNLWPEFYNTGVWYDYNDRVSDHYVPYFTGTFYNEDENENTFLDPGEDTNSDSILTPPNSAAGNIPTILTTDSGGLAEFDLVYLKSSAMWIYVRIIATTMVFGTETKSIMRFTLPAEKAEAEAGYLPDSAYPYVLHCPSGGNVSFRLPSFGSAASDDTFIPIVGIVSVVPGSEGPDTDGDGDPDYRAYNYQFNDVGSVSGTIYYDYVSVSDALGNTTFPLKIIIQ</sequence>
<dbReference type="InterPro" id="IPR015217">
    <property type="entry name" value="Invasin_dom_3"/>
</dbReference>
<dbReference type="STRING" id="1246637.MTBBW1_600020"/>
<comment type="similarity">
    <text evidence="1">Belongs to the intimin/invasin family.</text>
</comment>
<organism evidence="4 5">
    <name type="scientific">Desulfamplus magnetovallimortis</name>
    <dbReference type="NCBI Taxonomy" id="1246637"/>
    <lineage>
        <taxon>Bacteria</taxon>
        <taxon>Pseudomonadati</taxon>
        <taxon>Thermodesulfobacteriota</taxon>
        <taxon>Desulfobacteria</taxon>
        <taxon>Desulfobacterales</taxon>
        <taxon>Desulfobacteraceae</taxon>
        <taxon>Desulfamplus</taxon>
    </lineage>
</organism>
<dbReference type="EMBL" id="FWEV01000304">
    <property type="protein sequence ID" value="SLM32190.1"/>
    <property type="molecule type" value="Genomic_DNA"/>
</dbReference>
<dbReference type="Gene3D" id="2.60.120.380">
    <property type="match status" value="1"/>
</dbReference>
<dbReference type="SMART" id="SM00634">
    <property type="entry name" value="BID_1"/>
    <property type="match status" value="7"/>
</dbReference>
<dbReference type="Pfam" id="PF02369">
    <property type="entry name" value="Big_1"/>
    <property type="match status" value="1"/>
</dbReference>
<dbReference type="PANTHER" id="PTHR39576:SF1">
    <property type="entry name" value="INVASIN"/>
    <property type="match status" value="1"/>
</dbReference>
<dbReference type="PROSITE" id="PS51127">
    <property type="entry name" value="BIG1"/>
    <property type="match status" value="3"/>
</dbReference>
<keyword evidence="5" id="KW-1185">Reference proteome</keyword>
<dbReference type="Pfam" id="PF09134">
    <property type="entry name" value="Invasin_D3"/>
    <property type="match status" value="2"/>
</dbReference>
<feature type="signal peptide" evidence="2">
    <location>
        <begin position="1"/>
        <end position="26"/>
    </location>
</feature>
<evidence type="ECO:0000256" key="1">
    <source>
        <dbReference type="ARBA" id="ARBA00010116"/>
    </source>
</evidence>
<evidence type="ECO:0000256" key="2">
    <source>
        <dbReference type="SAM" id="SignalP"/>
    </source>
</evidence>
<gene>
    <name evidence="4" type="ORF">MTBBW1_600020</name>
</gene>
<feature type="domain" description="Big-1" evidence="3">
    <location>
        <begin position="1441"/>
        <end position="1549"/>
    </location>
</feature>
<proteinExistence type="inferred from homology"/>
<feature type="domain" description="Big-1" evidence="3">
    <location>
        <begin position="1037"/>
        <end position="1129"/>
    </location>
</feature>
<dbReference type="RefSeq" id="WP_080801600.1">
    <property type="nucleotide sequence ID" value="NZ_LT828542.1"/>
</dbReference>